<proteinExistence type="predicted"/>
<evidence type="ECO:0000313" key="3">
    <source>
        <dbReference type="EMBL" id="NCH86268.1"/>
    </source>
</evidence>
<dbReference type="Pfam" id="PF10145">
    <property type="entry name" value="PhageMin_Tail"/>
    <property type="match status" value="1"/>
</dbReference>
<accession>A0A9Q4T3C6</accession>
<keyword evidence="1" id="KW-1188">Viral release from host cell</keyword>
<protein>
    <submittedName>
        <fullName evidence="3">Phage tail tape measure protein</fullName>
    </submittedName>
</protein>
<comment type="caution">
    <text evidence="3">The sequence shown here is derived from an EMBL/GenBank/DDBJ whole genome shotgun (WGS) entry which is preliminary data.</text>
</comment>
<evidence type="ECO:0000259" key="2">
    <source>
        <dbReference type="Pfam" id="PF10145"/>
    </source>
</evidence>
<gene>
    <name evidence="3" type="ORF">EHJ13_02160</name>
</gene>
<dbReference type="AlphaFoldDB" id="A0A9Q4T3C6"/>
<dbReference type="Proteomes" id="UP000778262">
    <property type="component" value="Unassembled WGS sequence"/>
</dbReference>
<dbReference type="InterPro" id="IPR010090">
    <property type="entry name" value="Phage_tape_meas"/>
</dbReference>
<name>A0A9Q4T3C6_9ENTR</name>
<dbReference type="NCBIfam" id="TIGR01760">
    <property type="entry name" value="tape_meas_TP901"/>
    <property type="match status" value="1"/>
</dbReference>
<dbReference type="RefSeq" id="WP_161590255.1">
    <property type="nucleotide sequence ID" value="NZ_RPBY01000001.1"/>
</dbReference>
<organism evidence="3 4">
    <name type="scientific">Cronobacter dublinensis</name>
    <dbReference type="NCBI Taxonomy" id="413497"/>
    <lineage>
        <taxon>Bacteria</taxon>
        <taxon>Pseudomonadati</taxon>
        <taxon>Pseudomonadota</taxon>
        <taxon>Gammaproteobacteria</taxon>
        <taxon>Enterobacterales</taxon>
        <taxon>Enterobacteriaceae</taxon>
        <taxon>Cronobacter</taxon>
    </lineage>
</organism>
<reference evidence="3" key="1">
    <citation type="submission" date="2018-11" db="EMBL/GenBank/DDBJ databases">
        <title>Genomics analysis of Putative Virulence Factors on Adhesion and Cytotoxicity for Cronobacter spp.</title>
        <authorList>
            <person name="Cui J."/>
        </authorList>
    </citation>
    <scope>NUCLEOTIDE SEQUENCE</scope>
    <source>
        <strain evidence="3">SD69</strain>
    </source>
</reference>
<feature type="domain" description="Phage tail tape measure protein" evidence="2">
    <location>
        <begin position="87"/>
        <end position="288"/>
    </location>
</feature>
<dbReference type="PANTHER" id="PTHR37813">
    <property type="entry name" value="FELS-2 PROPHAGE PROTEIN"/>
    <property type="match status" value="1"/>
</dbReference>
<sequence>MADSFELKAIITAVDRLSAPLKGMQRQLKGFQKELSGLAVGAGATGTAILGALAGATMQAVDFEKSMADVRKVVDGLESPEAFRQMQDDILNLSAKIPLAATEIADIVAQAGQSGIKRSELSQFAEDAAKIGVAWDLSGQEAGRTLAVWRTAFGLTQKEVVELADKVNYLGNTGPANAASIAKVVTELGGISKSAHVASGDVAALASTIIGVGINGDVAKTGIKNFISGLTGVSTGDQKKVAKALGFTPATLAKSMIQDSRGTMLKVLEGVRKMAPYEQNRIMEILFGKESAEAIVPLLTNLDTLKANFNKVSDAQLYSGAAANEYAIASDTAAADLARMKNQVTQITVEIGREFLPVIRDAAKEFMPLLKTFSQFIKDNPEAVRAAAKFGVALLGVSASIGAISQAVKIMNFAMKMSPAKLLIGALVLGAYEIIEHWDEVGPVIKKVWQEVDNVAQELGGWENVIEGVGAVMAGSFAIKTLGSLREAVALAGALSGTLGKIGKMGAMTVTIGIAVSMLQALKELETDAKAAGESSGAFAVHKMQAKERERGYYGFGERAKEIWASITGQDYTPPIPDGRYSPNVGLSRPVGGRSQSELTVTFENAPPGMRVIDPKSGDPFMSVKTDVAYSPFRNPG</sequence>
<dbReference type="EMBL" id="RPBY01000001">
    <property type="protein sequence ID" value="NCH86268.1"/>
    <property type="molecule type" value="Genomic_DNA"/>
</dbReference>
<evidence type="ECO:0000256" key="1">
    <source>
        <dbReference type="ARBA" id="ARBA00022612"/>
    </source>
</evidence>
<evidence type="ECO:0000313" key="4">
    <source>
        <dbReference type="Proteomes" id="UP000778262"/>
    </source>
</evidence>
<dbReference type="PANTHER" id="PTHR37813:SF1">
    <property type="entry name" value="FELS-2 PROPHAGE PROTEIN"/>
    <property type="match status" value="1"/>
</dbReference>